<dbReference type="PROSITE" id="PS50112">
    <property type="entry name" value="PAS"/>
    <property type="match status" value="3"/>
</dbReference>
<sequence length="585" mass="65147">MRSSTLGSARAAPPMVEHDLEDFFENGSIGLHIVDRNGTIVRANKAELELLGYPAEEYVGRPIADFHVDADVIADVLRRLKAGERLDKYPARLRARDGSIKHVQISSSALIRDGEFVSSRCFTVDVTASREADLARLEAERRLLNTYESVTVGIADTDESGRFIRVNAAFEAITGYSRDELLEMSFQELTHPDDRAWDQDRYREQVDGRIDSYTVDKRYVRKDGRVIQVEVMSSSARGADGAFQYGVRVVKDVTERHEAARRLEESERRVRALLDALPMAVYTTDRDGRITYYNEAAAEFAGRRPELGVDLWCVTWKLYRPDGAPLPHAECPMALALKSGEELRGVEAVAERPDGARATFTPYPTLLRDADGEVVGAINVLVDISERKRAEEAQKTLIDELNHRVKNTLATVQSIAMQTQRSTPEEFPARFEERLIALSKAHDLLTRRQWSGVGLRELFEQEFAPYARGAEAAVRLQGPDVTLPARVGLAFGMVVHELATNAAKYGALSAQGGRVDLAWDVEETDGARGLALEWVESGGPPTSRPTRRGFGRRLIERNITGDLGGRVDLRFEPTGLRCSLRIPLA</sequence>
<feature type="domain" description="PAS" evidence="16">
    <location>
        <begin position="139"/>
        <end position="209"/>
    </location>
</feature>
<keyword evidence="14" id="KW-0843">Virulence</keyword>
<keyword evidence="10" id="KW-0547">Nucleotide-binding</keyword>
<evidence type="ECO:0000259" key="17">
    <source>
        <dbReference type="PROSITE" id="PS50113"/>
    </source>
</evidence>
<dbReference type="InterPro" id="IPR000014">
    <property type="entry name" value="PAS"/>
</dbReference>
<dbReference type="PROSITE" id="PS50113">
    <property type="entry name" value="PAC"/>
    <property type="match status" value="2"/>
</dbReference>
<evidence type="ECO:0000256" key="7">
    <source>
        <dbReference type="ARBA" id="ARBA00022643"/>
    </source>
</evidence>
<evidence type="ECO:0000256" key="5">
    <source>
        <dbReference type="ARBA" id="ARBA00022606"/>
    </source>
</evidence>
<evidence type="ECO:0000256" key="8">
    <source>
        <dbReference type="ARBA" id="ARBA00022679"/>
    </source>
</evidence>
<dbReference type="SMART" id="SM00091">
    <property type="entry name" value="PAS"/>
    <property type="match status" value="3"/>
</dbReference>
<protein>
    <recommendedName>
        <fullName evidence="2">histidine kinase</fullName>
        <ecNumber evidence="2">2.7.13.3</ecNumber>
    </recommendedName>
</protein>
<keyword evidence="3" id="KW-0600">Photoreceptor protein</keyword>
<reference evidence="19" key="1">
    <citation type="journal article" date="2019" name="Int. J. Syst. Evol. Microbiol.">
        <title>The Global Catalogue of Microorganisms (GCM) 10K type strain sequencing project: providing services to taxonomists for standard genome sequencing and annotation.</title>
        <authorList>
            <consortium name="The Broad Institute Genomics Platform"/>
            <consortium name="The Broad Institute Genome Sequencing Center for Infectious Disease"/>
            <person name="Wu L."/>
            <person name="Ma J."/>
        </authorList>
    </citation>
    <scope>NUCLEOTIDE SEQUENCE [LARGE SCALE GENOMIC DNA]</scope>
    <source>
        <strain evidence="19">DFY28</strain>
    </source>
</reference>
<comment type="catalytic activity">
    <reaction evidence="1">
        <text>ATP + protein L-histidine = ADP + protein N-phospho-L-histidine.</text>
        <dbReference type="EC" id="2.7.13.3"/>
    </reaction>
</comment>
<keyword evidence="12" id="KW-0067">ATP-binding</keyword>
<evidence type="ECO:0000256" key="3">
    <source>
        <dbReference type="ARBA" id="ARBA00022543"/>
    </source>
</evidence>
<proteinExistence type="predicted"/>
<dbReference type="PANTHER" id="PTHR41523:SF8">
    <property type="entry name" value="ETHYLENE RESPONSE SENSOR PROTEIN"/>
    <property type="match status" value="1"/>
</dbReference>
<keyword evidence="4" id="KW-0597">Phosphoprotein</keyword>
<dbReference type="NCBIfam" id="TIGR00229">
    <property type="entry name" value="sensory_box"/>
    <property type="match status" value="3"/>
</dbReference>
<evidence type="ECO:0000256" key="13">
    <source>
        <dbReference type="ARBA" id="ARBA00022991"/>
    </source>
</evidence>
<comment type="caution">
    <text evidence="18">The sequence shown here is derived from an EMBL/GenBank/DDBJ whole genome shotgun (WGS) entry which is preliminary data.</text>
</comment>
<evidence type="ECO:0000259" key="16">
    <source>
        <dbReference type="PROSITE" id="PS50112"/>
    </source>
</evidence>
<dbReference type="InterPro" id="IPR035965">
    <property type="entry name" value="PAS-like_dom_sf"/>
</dbReference>
<keyword evidence="15" id="KW-0675">Receptor</keyword>
<gene>
    <name evidence="18" type="ORF">ACFSC0_13225</name>
</gene>
<dbReference type="Gene3D" id="3.30.565.10">
    <property type="entry name" value="Histidine kinase-like ATPase, C-terminal domain"/>
    <property type="match status" value="1"/>
</dbReference>
<dbReference type="Pfam" id="PF13426">
    <property type="entry name" value="PAS_9"/>
    <property type="match status" value="1"/>
</dbReference>
<evidence type="ECO:0000256" key="14">
    <source>
        <dbReference type="ARBA" id="ARBA00023026"/>
    </source>
</evidence>
<evidence type="ECO:0000256" key="1">
    <source>
        <dbReference type="ARBA" id="ARBA00000085"/>
    </source>
</evidence>
<keyword evidence="9" id="KW-0677">Repeat</keyword>
<name>A0ABW4N2P5_9CAUL</name>
<dbReference type="SMART" id="SM00086">
    <property type="entry name" value="PAC"/>
    <property type="match status" value="3"/>
</dbReference>
<evidence type="ECO:0000256" key="6">
    <source>
        <dbReference type="ARBA" id="ARBA00022630"/>
    </source>
</evidence>
<feature type="domain" description="PAC" evidence="17">
    <location>
        <begin position="213"/>
        <end position="265"/>
    </location>
</feature>
<dbReference type="InterPro" id="IPR013767">
    <property type="entry name" value="PAS_fold"/>
</dbReference>
<feature type="domain" description="PAC" evidence="17">
    <location>
        <begin position="344"/>
        <end position="396"/>
    </location>
</feature>
<evidence type="ECO:0000256" key="4">
    <source>
        <dbReference type="ARBA" id="ARBA00022553"/>
    </source>
</evidence>
<evidence type="ECO:0000256" key="9">
    <source>
        <dbReference type="ARBA" id="ARBA00022737"/>
    </source>
</evidence>
<dbReference type="EC" id="2.7.13.3" evidence="2"/>
<dbReference type="CDD" id="cd00130">
    <property type="entry name" value="PAS"/>
    <property type="match status" value="3"/>
</dbReference>
<keyword evidence="7" id="KW-0288">FMN</keyword>
<dbReference type="InterPro" id="IPR036890">
    <property type="entry name" value="HATPase_C_sf"/>
</dbReference>
<evidence type="ECO:0000256" key="11">
    <source>
        <dbReference type="ARBA" id="ARBA00022777"/>
    </source>
</evidence>
<keyword evidence="13" id="KW-0157">Chromophore</keyword>
<dbReference type="Pfam" id="PF00989">
    <property type="entry name" value="PAS"/>
    <property type="match status" value="1"/>
</dbReference>
<keyword evidence="6" id="KW-0285">Flavoprotein</keyword>
<accession>A0ABW4N2P5</accession>
<dbReference type="InterPro" id="IPR013656">
    <property type="entry name" value="PAS_4"/>
</dbReference>
<evidence type="ECO:0000256" key="15">
    <source>
        <dbReference type="ARBA" id="ARBA00023170"/>
    </source>
</evidence>
<dbReference type="InterPro" id="IPR000700">
    <property type="entry name" value="PAS-assoc_C"/>
</dbReference>
<dbReference type="Gene3D" id="3.30.450.20">
    <property type="entry name" value="PAS domain"/>
    <property type="match status" value="3"/>
</dbReference>
<evidence type="ECO:0000256" key="10">
    <source>
        <dbReference type="ARBA" id="ARBA00022741"/>
    </source>
</evidence>
<dbReference type="EMBL" id="JBHUEY010000001">
    <property type="protein sequence ID" value="MFD1784362.1"/>
    <property type="molecule type" value="Genomic_DNA"/>
</dbReference>
<organism evidence="18 19">
    <name type="scientific">Phenylobacterium terrae</name>
    <dbReference type="NCBI Taxonomy" id="2665495"/>
    <lineage>
        <taxon>Bacteria</taxon>
        <taxon>Pseudomonadati</taxon>
        <taxon>Pseudomonadota</taxon>
        <taxon>Alphaproteobacteria</taxon>
        <taxon>Caulobacterales</taxon>
        <taxon>Caulobacteraceae</taxon>
        <taxon>Phenylobacterium</taxon>
    </lineage>
</organism>
<dbReference type="RefSeq" id="WP_377283689.1">
    <property type="nucleotide sequence ID" value="NZ_JBHRSI010000009.1"/>
</dbReference>
<dbReference type="InterPro" id="IPR001610">
    <property type="entry name" value="PAC"/>
</dbReference>
<dbReference type="Pfam" id="PF08448">
    <property type="entry name" value="PAS_4"/>
    <property type="match status" value="1"/>
</dbReference>
<keyword evidence="8" id="KW-0808">Transferase</keyword>
<feature type="domain" description="PAS" evidence="16">
    <location>
        <begin position="16"/>
        <end position="61"/>
    </location>
</feature>
<dbReference type="Pfam" id="PF07536">
    <property type="entry name" value="HWE_HK"/>
    <property type="match status" value="1"/>
</dbReference>
<keyword evidence="5" id="KW-0716">Sensory transduction</keyword>
<evidence type="ECO:0000256" key="2">
    <source>
        <dbReference type="ARBA" id="ARBA00012438"/>
    </source>
</evidence>
<dbReference type="Proteomes" id="UP001597237">
    <property type="component" value="Unassembled WGS sequence"/>
</dbReference>
<dbReference type="InterPro" id="IPR011102">
    <property type="entry name" value="Sig_transdc_His_kinase_HWE"/>
</dbReference>
<evidence type="ECO:0000313" key="18">
    <source>
        <dbReference type="EMBL" id="MFD1784362.1"/>
    </source>
</evidence>
<evidence type="ECO:0000313" key="19">
    <source>
        <dbReference type="Proteomes" id="UP001597237"/>
    </source>
</evidence>
<keyword evidence="19" id="KW-1185">Reference proteome</keyword>
<dbReference type="SUPFAM" id="SSF55785">
    <property type="entry name" value="PYP-like sensor domain (PAS domain)"/>
    <property type="match status" value="3"/>
</dbReference>
<feature type="domain" description="PAS" evidence="16">
    <location>
        <begin position="266"/>
        <end position="306"/>
    </location>
</feature>
<evidence type="ECO:0000256" key="12">
    <source>
        <dbReference type="ARBA" id="ARBA00022840"/>
    </source>
</evidence>
<dbReference type="PANTHER" id="PTHR41523">
    <property type="entry name" value="TWO-COMPONENT SYSTEM SENSOR PROTEIN"/>
    <property type="match status" value="1"/>
</dbReference>
<keyword evidence="11" id="KW-0418">Kinase</keyword>
<dbReference type="SMART" id="SM00911">
    <property type="entry name" value="HWE_HK"/>
    <property type="match status" value="1"/>
</dbReference>